<evidence type="ECO:0000256" key="3">
    <source>
        <dbReference type="SAM" id="SignalP"/>
    </source>
</evidence>
<dbReference type="Proteomes" id="UP000275078">
    <property type="component" value="Unassembled WGS sequence"/>
</dbReference>
<protein>
    <submittedName>
        <fullName evidence="4">Uncharacterized protein</fullName>
    </submittedName>
</protein>
<name>A0A3N4I006_ASCIM</name>
<feature type="compositionally biased region" description="Low complexity" evidence="1">
    <location>
        <begin position="60"/>
        <end position="74"/>
    </location>
</feature>
<evidence type="ECO:0000313" key="5">
    <source>
        <dbReference type="Proteomes" id="UP000275078"/>
    </source>
</evidence>
<keyword evidence="2" id="KW-0472">Membrane</keyword>
<dbReference type="AlphaFoldDB" id="A0A3N4I006"/>
<feature type="region of interest" description="Disordered" evidence="1">
    <location>
        <begin position="42"/>
        <end position="80"/>
    </location>
</feature>
<keyword evidence="2" id="KW-0812">Transmembrane</keyword>
<keyword evidence="2" id="KW-1133">Transmembrane helix</keyword>
<feature type="transmembrane region" description="Helical" evidence="2">
    <location>
        <begin position="92"/>
        <end position="113"/>
    </location>
</feature>
<dbReference type="EMBL" id="ML119699">
    <property type="protein sequence ID" value="RPA79443.1"/>
    <property type="molecule type" value="Genomic_DNA"/>
</dbReference>
<evidence type="ECO:0000313" key="4">
    <source>
        <dbReference type="EMBL" id="RPA79443.1"/>
    </source>
</evidence>
<accession>A0A3N4I006</accession>
<evidence type="ECO:0000256" key="1">
    <source>
        <dbReference type="SAM" id="MobiDB-lite"/>
    </source>
</evidence>
<feature type="signal peptide" evidence="3">
    <location>
        <begin position="1"/>
        <end position="20"/>
    </location>
</feature>
<keyword evidence="5" id="KW-1185">Reference proteome</keyword>
<keyword evidence="3" id="KW-0732">Signal</keyword>
<organism evidence="4 5">
    <name type="scientific">Ascobolus immersus RN42</name>
    <dbReference type="NCBI Taxonomy" id="1160509"/>
    <lineage>
        <taxon>Eukaryota</taxon>
        <taxon>Fungi</taxon>
        <taxon>Dikarya</taxon>
        <taxon>Ascomycota</taxon>
        <taxon>Pezizomycotina</taxon>
        <taxon>Pezizomycetes</taxon>
        <taxon>Pezizales</taxon>
        <taxon>Ascobolaceae</taxon>
        <taxon>Ascobolus</taxon>
    </lineage>
</organism>
<feature type="region of interest" description="Disordered" evidence="1">
    <location>
        <begin position="143"/>
        <end position="179"/>
    </location>
</feature>
<sequence>MKPSTYSTLVLLSIITDTYATASNIAPQLSNDPNYALSHTSYRQGSPHLPLLRPPDKLPTRPSVTSTPTPITTSGHFNSAPGDEIATSLPRFWIVFYSMNFVLISFGIAMFMINADESHMAVVEWECGEGLDADGLSMRDRRLEEGYGGDSDDESIGVRSEYHFGDNSDSDTDVETKEVPMSPVDMQVKRWTSGAGDFSMF</sequence>
<reference evidence="4 5" key="1">
    <citation type="journal article" date="2018" name="Nat. Ecol. Evol.">
        <title>Pezizomycetes genomes reveal the molecular basis of ectomycorrhizal truffle lifestyle.</title>
        <authorList>
            <person name="Murat C."/>
            <person name="Payen T."/>
            <person name="Noel B."/>
            <person name="Kuo A."/>
            <person name="Morin E."/>
            <person name="Chen J."/>
            <person name="Kohler A."/>
            <person name="Krizsan K."/>
            <person name="Balestrini R."/>
            <person name="Da Silva C."/>
            <person name="Montanini B."/>
            <person name="Hainaut M."/>
            <person name="Levati E."/>
            <person name="Barry K.W."/>
            <person name="Belfiori B."/>
            <person name="Cichocki N."/>
            <person name="Clum A."/>
            <person name="Dockter R.B."/>
            <person name="Fauchery L."/>
            <person name="Guy J."/>
            <person name="Iotti M."/>
            <person name="Le Tacon F."/>
            <person name="Lindquist E.A."/>
            <person name="Lipzen A."/>
            <person name="Malagnac F."/>
            <person name="Mello A."/>
            <person name="Molinier V."/>
            <person name="Miyauchi S."/>
            <person name="Poulain J."/>
            <person name="Riccioni C."/>
            <person name="Rubini A."/>
            <person name="Sitrit Y."/>
            <person name="Splivallo R."/>
            <person name="Traeger S."/>
            <person name="Wang M."/>
            <person name="Zifcakova L."/>
            <person name="Wipf D."/>
            <person name="Zambonelli A."/>
            <person name="Paolocci F."/>
            <person name="Nowrousian M."/>
            <person name="Ottonello S."/>
            <person name="Baldrian P."/>
            <person name="Spatafora J.W."/>
            <person name="Henrissat B."/>
            <person name="Nagy L.G."/>
            <person name="Aury J.M."/>
            <person name="Wincker P."/>
            <person name="Grigoriev I.V."/>
            <person name="Bonfante P."/>
            <person name="Martin F.M."/>
        </authorList>
    </citation>
    <scope>NUCLEOTIDE SEQUENCE [LARGE SCALE GENOMIC DNA]</scope>
    <source>
        <strain evidence="4 5">RN42</strain>
    </source>
</reference>
<gene>
    <name evidence="4" type="ORF">BJ508DRAFT_415926</name>
</gene>
<feature type="chain" id="PRO_5018238530" evidence="3">
    <location>
        <begin position="21"/>
        <end position="201"/>
    </location>
</feature>
<evidence type="ECO:0000256" key="2">
    <source>
        <dbReference type="SAM" id="Phobius"/>
    </source>
</evidence>
<proteinExistence type="predicted"/>